<evidence type="ECO:0000256" key="1">
    <source>
        <dbReference type="ARBA" id="ARBA00004424"/>
    </source>
</evidence>
<comment type="subcellular location">
    <subcellularLocation>
        <location evidence="1">Apical cell membrane</location>
        <topology evidence="1">Multi-pass membrane protein</topology>
    </subcellularLocation>
</comment>
<evidence type="ECO:0000313" key="8">
    <source>
        <dbReference type="Proteomes" id="UP001497623"/>
    </source>
</evidence>
<keyword evidence="5" id="KW-1133">Transmembrane helix</keyword>
<keyword evidence="4" id="KW-0812">Transmembrane</keyword>
<dbReference type="InterPro" id="IPR003841">
    <property type="entry name" value="Na/Pi_transpt"/>
</dbReference>
<dbReference type="AlphaFoldDB" id="A0AAV2PX79"/>
<evidence type="ECO:0000313" key="7">
    <source>
        <dbReference type="EMBL" id="CAL4066567.1"/>
    </source>
</evidence>
<keyword evidence="3" id="KW-1003">Cell membrane</keyword>
<accession>A0AAV2PX79</accession>
<evidence type="ECO:0000256" key="5">
    <source>
        <dbReference type="ARBA" id="ARBA00022989"/>
    </source>
</evidence>
<comment type="similarity">
    <text evidence="2">Belongs to the SLC34A transporter family.</text>
</comment>
<evidence type="ECO:0000256" key="4">
    <source>
        <dbReference type="ARBA" id="ARBA00022692"/>
    </source>
</evidence>
<gene>
    <name evidence="7" type="ORF">MNOR_LOCUS5814</name>
</gene>
<comment type="caution">
    <text evidence="7">The sequence shown here is derived from an EMBL/GenBank/DDBJ whole genome shotgun (WGS) entry which is preliminary data.</text>
</comment>
<sequence length="106" mass="12095">VSVGASVVILVSIIFAVNILQSKKPLWLPNILRSWDWLPLPLRSLEPYDKIMMCLDCCNCCSKLDKVIEEVQDFKPISIIGRVYFEKNTDQGTPKKIQTTQVDDKL</sequence>
<dbReference type="GO" id="GO:0016324">
    <property type="term" value="C:apical plasma membrane"/>
    <property type="evidence" value="ECO:0007669"/>
    <property type="project" value="UniProtKB-SubCell"/>
</dbReference>
<evidence type="ECO:0000256" key="3">
    <source>
        <dbReference type="ARBA" id="ARBA00022475"/>
    </source>
</evidence>
<protein>
    <submittedName>
        <fullName evidence="7">Uncharacterized protein</fullName>
    </submittedName>
</protein>
<dbReference type="Proteomes" id="UP001497623">
    <property type="component" value="Unassembled WGS sequence"/>
</dbReference>
<dbReference type="GO" id="GO:0005436">
    <property type="term" value="F:sodium:phosphate symporter activity"/>
    <property type="evidence" value="ECO:0007669"/>
    <property type="project" value="InterPro"/>
</dbReference>
<name>A0AAV2PX79_MEGNR</name>
<keyword evidence="6" id="KW-0472">Membrane</keyword>
<feature type="non-terminal residue" evidence="7">
    <location>
        <position position="1"/>
    </location>
</feature>
<dbReference type="PANTHER" id="PTHR10010">
    <property type="entry name" value="SOLUTE CARRIER FAMILY 34 SODIUM PHOSPHATE , MEMBER 2-RELATED"/>
    <property type="match status" value="1"/>
</dbReference>
<reference evidence="7 8" key="1">
    <citation type="submission" date="2024-05" db="EMBL/GenBank/DDBJ databases">
        <authorList>
            <person name="Wallberg A."/>
        </authorList>
    </citation>
    <scope>NUCLEOTIDE SEQUENCE [LARGE SCALE GENOMIC DNA]</scope>
</reference>
<keyword evidence="8" id="KW-1185">Reference proteome</keyword>
<dbReference type="EMBL" id="CAXKWB010002307">
    <property type="protein sequence ID" value="CAL4066567.1"/>
    <property type="molecule type" value="Genomic_DNA"/>
</dbReference>
<evidence type="ECO:0000256" key="2">
    <source>
        <dbReference type="ARBA" id="ARBA00005808"/>
    </source>
</evidence>
<dbReference type="GO" id="GO:0044341">
    <property type="term" value="P:sodium-dependent phosphate transport"/>
    <property type="evidence" value="ECO:0007669"/>
    <property type="project" value="InterPro"/>
</dbReference>
<dbReference type="PANTHER" id="PTHR10010:SF46">
    <property type="entry name" value="SODIUM-DEPENDENT PHOSPHATE TRANSPORT PROTEIN 2B"/>
    <property type="match status" value="1"/>
</dbReference>
<proteinExistence type="inferred from homology"/>
<evidence type="ECO:0000256" key="6">
    <source>
        <dbReference type="ARBA" id="ARBA00023136"/>
    </source>
</evidence>
<organism evidence="7 8">
    <name type="scientific">Meganyctiphanes norvegica</name>
    <name type="common">Northern krill</name>
    <name type="synonym">Thysanopoda norvegica</name>
    <dbReference type="NCBI Taxonomy" id="48144"/>
    <lineage>
        <taxon>Eukaryota</taxon>
        <taxon>Metazoa</taxon>
        <taxon>Ecdysozoa</taxon>
        <taxon>Arthropoda</taxon>
        <taxon>Crustacea</taxon>
        <taxon>Multicrustacea</taxon>
        <taxon>Malacostraca</taxon>
        <taxon>Eumalacostraca</taxon>
        <taxon>Eucarida</taxon>
        <taxon>Euphausiacea</taxon>
        <taxon>Euphausiidae</taxon>
        <taxon>Meganyctiphanes</taxon>
    </lineage>
</organism>